<sequence>MHRRFLNLVMHDNVHSTGALFRMDLKHLFYESAAIAEQAAQANAKNKLSALSMIQSCNGFRKQPLLNFKPSNFFTLLRESSILMADCSGRTQLIDSDFKSFLPMSRMKNGKGPNCVCFSIPSHDPFDSLDSQYLFVLNLVPGSSTKSSFEVLNYVRSDLSQPLVSSDSDMNWFWRALPLPPFVDDPVYSTSTKMCSSMVLGRSTICVSSMEEGVGTYTFDTDSHEWSQAGNWVLPFCGNAEYVPELKRWFALSASSPHTHSMCSLDLPAMGIELPPEVQCTWDYLYLPEQSPYKRHLLNMGSGKFCIVSFFKTLESVGLDKMIEDESVVFTGVEVCRCNSGEDAVRMINHMSKRYSCGTYRIHCVL</sequence>
<organism evidence="1 2">
    <name type="scientific">Avena sativa</name>
    <name type="common">Oat</name>
    <dbReference type="NCBI Taxonomy" id="4498"/>
    <lineage>
        <taxon>Eukaryota</taxon>
        <taxon>Viridiplantae</taxon>
        <taxon>Streptophyta</taxon>
        <taxon>Embryophyta</taxon>
        <taxon>Tracheophyta</taxon>
        <taxon>Spermatophyta</taxon>
        <taxon>Magnoliopsida</taxon>
        <taxon>Liliopsida</taxon>
        <taxon>Poales</taxon>
        <taxon>Poaceae</taxon>
        <taxon>BOP clade</taxon>
        <taxon>Pooideae</taxon>
        <taxon>Poodae</taxon>
        <taxon>Poeae</taxon>
        <taxon>Poeae Chloroplast Group 1 (Aveneae type)</taxon>
        <taxon>Aveninae</taxon>
        <taxon>Avena</taxon>
    </lineage>
</organism>
<dbReference type="Proteomes" id="UP001732700">
    <property type="component" value="Chromosome 5D"/>
</dbReference>
<protein>
    <submittedName>
        <fullName evidence="1">Uncharacterized protein</fullName>
    </submittedName>
</protein>
<evidence type="ECO:0000313" key="2">
    <source>
        <dbReference type="Proteomes" id="UP001732700"/>
    </source>
</evidence>
<proteinExistence type="predicted"/>
<evidence type="ECO:0000313" key="1">
    <source>
        <dbReference type="EnsemblPlants" id="AVESA.00010b.r2.5DG0964550.1.CDS.1"/>
    </source>
</evidence>
<name>A0ACD5Y9F0_AVESA</name>
<accession>A0ACD5Y9F0</accession>
<reference evidence="1" key="1">
    <citation type="submission" date="2021-05" db="EMBL/GenBank/DDBJ databases">
        <authorList>
            <person name="Scholz U."/>
            <person name="Mascher M."/>
            <person name="Fiebig A."/>
        </authorList>
    </citation>
    <scope>NUCLEOTIDE SEQUENCE [LARGE SCALE GENOMIC DNA]</scope>
</reference>
<keyword evidence="2" id="KW-1185">Reference proteome</keyword>
<dbReference type="EnsemblPlants" id="AVESA.00010b.r2.5DG0964550.1">
    <property type="protein sequence ID" value="AVESA.00010b.r2.5DG0964550.1.CDS.1"/>
    <property type="gene ID" value="AVESA.00010b.r2.5DG0964550"/>
</dbReference>
<reference evidence="1" key="2">
    <citation type="submission" date="2025-09" db="UniProtKB">
        <authorList>
            <consortium name="EnsemblPlants"/>
        </authorList>
    </citation>
    <scope>IDENTIFICATION</scope>
</reference>